<keyword evidence="3" id="KW-1185">Reference proteome</keyword>
<feature type="signal peptide" evidence="1">
    <location>
        <begin position="1"/>
        <end position="25"/>
    </location>
</feature>
<keyword evidence="1" id="KW-0732">Signal</keyword>
<name>A0A9P6QLW1_9FUNG</name>
<accession>A0A9P6QLW1</accession>
<evidence type="ECO:0000313" key="2">
    <source>
        <dbReference type="EMBL" id="KAG0282763.1"/>
    </source>
</evidence>
<feature type="non-terminal residue" evidence="2">
    <location>
        <position position="63"/>
    </location>
</feature>
<feature type="chain" id="PRO_5040391903" evidence="1">
    <location>
        <begin position="26"/>
        <end position="63"/>
    </location>
</feature>
<gene>
    <name evidence="2" type="ORF">BGZ97_008861</name>
</gene>
<proteinExistence type="predicted"/>
<dbReference type="EMBL" id="JAAAIN010004115">
    <property type="protein sequence ID" value="KAG0282763.1"/>
    <property type="molecule type" value="Genomic_DNA"/>
</dbReference>
<dbReference type="Proteomes" id="UP000823405">
    <property type="component" value="Unassembled WGS sequence"/>
</dbReference>
<dbReference type="OrthoDB" id="10360795at2759"/>
<evidence type="ECO:0000313" key="3">
    <source>
        <dbReference type="Proteomes" id="UP000823405"/>
    </source>
</evidence>
<reference evidence="2" key="1">
    <citation type="journal article" date="2020" name="Fungal Divers.">
        <title>Resolving the Mortierellaceae phylogeny through synthesis of multi-gene phylogenetics and phylogenomics.</title>
        <authorList>
            <person name="Vandepol N."/>
            <person name="Liber J."/>
            <person name="Desiro A."/>
            <person name="Na H."/>
            <person name="Kennedy M."/>
            <person name="Barry K."/>
            <person name="Grigoriev I.V."/>
            <person name="Miller A.N."/>
            <person name="O'Donnell K."/>
            <person name="Stajich J.E."/>
            <person name="Bonito G."/>
        </authorList>
    </citation>
    <scope>NUCLEOTIDE SEQUENCE</scope>
    <source>
        <strain evidence="2">NVP60</strain>
    </source>
</reference>
<evidence type="ECO:0000256" key="1">
    <source>
        <dbReference type="SAM" id="SignalP"/>
    </source>
</evidence>
<organism evidence="2 3">
    <name type="scientific">Linnemannia gamsii</name>
    <dbReference type="NCBI Taxonomy" id="64522"/>
    <lineage>
        <taxon>Eukaryota</taxon>
        <taxon>Fungi</taxon>
        <taxon>Fungi incertae sedis</taxon>
        <taxon>Mucoromycota</taxon>
        <taxon>Mortierellomycotina</taxon>
        <taxon>Mortierellomycetes</taxon>
        <taxon>Mortierellales</taxon>
        <taxon>Mortierellaceae</taxon>
        <taxon>Linnemannia</taxon>
    </lineage>
</organism>
<sequence length="63" mass="6931">MKLTLFTSFLFVLATASSMVQRSEPLDSKLPVIDTSKIENFTGKPTNGQKLNIDDKAVTAKSR</sequence>
<comment type="caution">
    <text evidence="2">The sequence shown here is derived from an EMBL/GenBank/DDBJ whole genome shotgun (WGS) entry which is preliminary data.</text>
</comment>
<dbReference type="AlphaFoldDB" id="A0A9P6QLW1"/>
<protein>
    <submittedName>
        <fullName evidence="2">Uncharacterized protein</fullName>
    </submittedName>
</protein>